<dbReference type="AlphaFoldDB" id="A0A250WZB1"/>
<reference evidence="2 3" key="1">
    <citation type="submission" date="2017-08" db="EMBL/GenBank/DDBJ databases">
        <title>Acidophilic green algal genome provides insights into adaptation to an acidic environment.</title>
        <authorList>
            <person name="Hirooka S."/>
            <person name="Hirose Y."/>
            <person name="Kanesaki Y."/>
            <person name="Higuchi S."/>
            <person name="Fujiwara T."/>
            <person name="Onuma R."/>
            <person name="Era A."/>
            <person name="Ohbayashi R."/>
            <person name="Uzuka A."/>
            <person name="Nozaki H."/>
            <person name="Yoshikawa H."/>
            <person name="Miyagishima S.Y."/>
        </authorList>
    </citation>
    <scope>NUCLEOTIDE SEQUENCE [LARGE SCALE GENOMIC DNA]</scope>
    <source>
        <strain evidence="2 3">NIES-2499</strain>
    </source>
</reference>
<dbReference type="EMBL" id="BEGY01000016">
    <property type="protein sequence ID" value="GAX76184.1"/>
    <property type="molecule type" value="Genomic_DNA"/>
</dbReference>
<organism evidence="2 3">
    <name type="scientific">Chlamydomonas eustigma</name>
    <dbReference type="NCBI Taxonomy" id="1157962"/>
    <lineage>
        <taxon>Eukaryota</taxon>
        <taxon>Viridiplantae</taxon>
        <taxon>Chlorophyta</taxon>
        <taxon>core chlorophytes</taxon>
        <taxon>Chlorophyceae</taxon>
        <taxon>CS clade</taxon>
        <taxon>Chlamydomonadales</taxon>
        <taxon>Chlamydomonadaceae</taxon>
        <taxon>Chlamydomonas</taxon>
    </lineage>
</organism>
<feature type="compositionally biased region" description="Acidic residues" evidence="1">
    <location>
        <begin position="188"/>
        <end position="203"/>
    </location>
</feature>
<evidence type="ECO:0000313" key="3">
    <source>
        <dbReference type="Proteomes" id="UP000232323"/>
    </source>
</evidence>
<accession>A0A250WZB1</accession>
<comment type="caution">
    <text evidence="2">The sequence shown here is derived from an EMBL/GenBank/DDBJ whole genome shotgun (WGS) entry which is preliminary data.</text>
</comment>
<sequence length="375" mass="40512">MTNVDNPTGVLPQRKLMRMPSSIDRLKLQLDSPIELLIQGANRESPTFDIFESAAFLRKTQSFGGARPRRSDPGHEDELIVKRGFGKTLSLRKPGTALGRSLSSPRNSAPIMRPSLRSPSMSASSRMESVSVAEDPKEGLEEEEIVEDLPEEQEGVSLHYDTVVAVGPNDKDADGRSLEPSPFADAESIAEEEDNKEEEEADQDNERGLGESGANSPRGSGRKMTPAFLRRSVGPSRLNRVTSPQLSSKSMNHDHLGDYDSVQVGEFQEGALGVCAFEEAAAAAIAAIDVEGKGKEDADCDNMQPGERPSQHMMAQRSLSRGLVSKIAEAPRCNPWAPLAGPGPAAIALQHSVDVLKSVRGSLKTMDSMRGRTEL</sequence>
<feature type="region of interest" description="Disordered" evidence="1">
    <location>
        <begin position="91"/>
        <end position="143"/>
    </location>
</feature>
<feature type="compositionally biased region" description="Low complexity" evidence="1">
    <location>
        <begin position="114"/>
        <end position="133"/>
    </location>
</feature>
<name>A0A250WZB1_9CHLO</name>
<keyword evidence="3" id="KW-1185">Reference proteome</keyword>
<gene>
    <name evidence="2" type="ORF">CEUSTIGMA_g3628.t1</name>
</gene>
<protein>
    <submittedName>
        <fullName evidence="2">Uncharacterized protein</fullName>
    </submittedName>
</protein>
<evidence type="ECO:0000256" key="1">
    <source>
        <dbReference type="SAM" id="MobiDB-lite"/>
    </source>
</evidence>
<evidence type="ECO:0000313" key="2">
    <source>
        <dbReference type="EMBL" id="GAX76184.1"/>
    </source>
</evidence>
<proteinExistence type="predicted"/>
<feature type="compositionally biased region" description="Polar residues" evidence="1">
    <location>
        <begin position="239"/>
        <end position="250"/>
    </location>
</feature>
<dbReference type="Proteomes" id="UP000232323">
    <property type="component" value="Unassembled WGS sequence"/>
</dbReference>
<feature type="region of interest" description="Disordered" evidence="1">
    <location>
        <begin position="166"/>
        <end position="253"/>
    </location>
</feature>